<evidence type="ECO:0000313" key="1">
    <source>
        <dbReference type="EMBL" id="QQK08557.1"/>
    </source>
</evidence>
<dbReference type="Proteomes" id="UP000595814">
    <property type="component" value="Chromosome"/>
</dbReference>
<reference evidence="1 2" key="1">
    <citation type="journal article" date="2022" name="Int. J. Syst. Evol. Microbiol.">
        <title>Miniphocaeibacter halophilus sp. nov., an ammonium-tolerant acetate-producing bacterium isolated from a biogas system.</title>
        <authorList>
            <person name="Schnurer A."/>
            <person name="Singh A."/>
            <person name="Bi S."/>
            <person name="Qiao W."/>
            <person name="Westerholm M."/>
        </authorList>
    </citation>
    <scope>NUCLEOTIDE SEQUENCE [LARGE SCALE GENOMIC DNA]</scope>
    <source>
        <strain evidence="1 2">AMB_01</strain>
    </source>
</reference>
<accession>A0AC61MSH7</accession>
<name>A0AC61MSH7_9FIRM</name>
<evidence type="ECO:0000313" key="2">
    <source>
        <dbReference type="Proteomes" id="UP000595814"/>
    </source>
</evidence>
<dbReference type="EMBL" id="CP066744">
    <property type="protein sequence ID" value="QQK08557.1"/>
    <property type="molecule type" value="Genomic_DNA"/>
</dbReference>
<protein>
    <submittedName>
        <fullName evidence="1">Glycogen/starch/alpha-glucan phosphorylase</fullName>
    </submittedName>
</protein>
<keyword evidence="2" id="KW-1185">Reference proteome</keyword>
<gene>
    <name evidence="1" type="ORF">JFY71_03185</name>
</gene>
<organism evidence="1 2">
    <name type="scientific">Miniphocaeibacter halophilus</name>
    <dbReference type="NCBI Taxonomy" id="2931922"/>
    <lineage>
        <taxon>Bacteria</taxon>
        <taxon>Bacillati</taxon>
        <taxon>Bacillota</taxon>
        <taxon>Tissierellia</taxon>
        <taxon>Tissierellales</taxon>
        <taxon>Peptoniphilaceae</taxon>
        <taxon>Miniphocaeibacter</taxon>
    </lineage>
</organism>
<proteinExistence type="predicted"/>
<sequence>MEKDRIVEQIKDIVLYKTGKTIDEVSPQAKYEASSIMIMDDIKEDWAKTTKKNKDRRNAYYFSAEFLIGRSFGNNILNYGLNHEAEGVAEELGISLSALEEMEEDPALGNGGLGRLAACFMESAATENLPLQGYGVRYSQGLFKQYFNQGFQMEEGDDWTALGDPWSLRKQAETKIVNFKDQKVLAVPYDTPVIGYRNKNINTLRLWQAEAINGFDFSKFNNSLYDDSMSTKNRAEDITRVLYPNDSQKAGKILRLKQQYFFVSASIQDIVSKYKQHFPLDIKFKDFSKYHIFQLNDTHPVMAIPELMRLLLDENFLSWEEAWKITKKVFAFTNHTILQEAMEKWSEDIVETVNPRCFEIIKEIDRRFIAELKESKYTNEKIEELRIVSKGTVRMANLAIRTSIKVNGVAELHTEILKKDTLKDWYELYPSKFLNKTNGITPRRWLVYSNKELSNYITELLGSDDWILDLSKLKELEKYLDDETVLKRINEIKYNNKVRLAKYIKENEGVDIDPNSIFDIQVKRLHEYKRQLLNALHIVYLYNKIKSNPEIDIVPRTFIFGGKAAPGYFRAKSIIKFINEIAKLVNNDPIVSKKIKVVFVENFRVSYGEKIYPAADVSEQISTAGKEASGTGNMKFMLNGALTLGTYDGANIEIFKEAGEDSNFVFGATVEELKEIESTYDPEQLYLNDEVIKETVDILKSDIINDNGSYMFLEIYNSLIANKNEKPDAYFVLKDFHSYVKAHEKIDKEYRDSLSWARKSLKNIANAGKFSSDRTIKEYANEIWDI</sequence>